<sequence length="616" mass="66196">MTALADIDDLKALRRSLRARRKAPLRLCVCGGPGCLASGSADVHRALQEAADRMGLDLEVSLDLVRTGCQGFCERGPLVTVHPSGLLYGHVQPQDAEEILRVTVLEGGVVERLLYREGKELFPHVETLPFYRRQRKKVLANCGFVDPDSIEDYIVQGGYGGLARALTMEPQTVVDAVVRSGLRGRGGGGFPAGRKWEACRKAQGSPKYILANGDEGDPGAFMDRSLMEGDPHSLVEGMIIGAYAIGSEQGFIYVRNEYPLAVKALRRAIGEARRLGLLGPDILGSGFSFDLEICRGGGAFVCGESTALMASIEGRPGTPRVKYIRSTDRGIWDCPTVLNNVETWANVPLLLSDGVEAFLSLGTEGSPGTKVFSLVGKVRNTGLVEVPMGMTLREIIFDIGGGMDRGRHFKAVQTGGPSGGCLPEASLDLPVDFDSLNDAGSIMGSGGMIVMDDRTCMVDVARYFVSFLVEESCGKCTPCREGLKQMEAILKDLTSGKGRPGDVDLLRFLAENLRDTALCGLGQSAANPVLSTLRYFPEEYDEHEREGFCRSGVCRGLFHFVVDETFCRSCGLCASVCPAGAVAGRKGEPYVIDATACILCGKCHEACPFQAIRVGR</sequence>
<reference evidence="1" key="1">
    <citation type="submission" date="2021-05" db="EMBL/GenBank/DDBJ databases">
        <title>An isolated secondary fermenter in methanogenic hydrocarbon-degrading communities.</title>
        <authorList>
            <person name="Liu Y.-F."/>
            <person name="Liu Z.-l."/>
        </authorList>
    </citation>
    <scope>NUCLEOTIDE SEQUENCE</scope>
    <source>
        <strain evidence="1">L-13</strain>
    </source>
</reference>
<evidence type="ECO:0000313" key="2">
    <source>
        <dbReference type="Proteomes" id="UP000682204"/>
    </source>
</evidence>
<proteinExistence type="predicted"/>
<name>A0ACD1DYE7_9BACT</name>
<gene>
    <name evidence="1" type="ORF">KIH16_05630</name>
</gene>
<dbReference type="Proteomes" id="UP000682204">
    <property type="component" value="Chromosome"/>
</dbReference>
<evidence type="ECO:0000313" key="1">
    <source>
        <dbReference type="EMBL" id="QVL37231.1"/>
    </source>
</evidence>
<protein>
    <submittedName>
        <fullName evidence="1">4Fe-4S binding protein</fullName>
    </submittedName>
</protein>
<dbReference type="EMBL" id="CP074691">
    <property type="protein sequence ID" value="QVL37231.1"/>
    <property type="molecule type" value="Genomic_DNA"/>
</dbReference>
<accession>A0ACD1DYE7</accession>
<organism evidence="1 2">
    <name type="scientific">Aminirod propionatiphilus</name>
    <dbReference type="NCBI Taxonomy" id="3415223"/>
    <lineage>
        <taxon>Bacteria</taxon>
        <taxon>Thermotogati</taxon>
        <taxon>Synergistota</taxon>
        <taxon>Synergistia</taxon>
        <taxon>Synergistales</taxon>
        <taxon>Aminiphilaceae</taxon>
        <taxon>Aminirod</taxon>
    </lineage>
</organism>
<keyword evidence="2" id="KW-1185">Reference proteome</keyword>